<feature type="domain" description="ASCH" evidence="1">
    <location>
        <begin position="30"/>
        <end position="153"/>
    </location>
</feature>
<dbReference type="EMBL" id="FPLJ01000069">
    <property type="protein sequence ID" value="SGY96222.1"/>
    <property type="molecule type" value="Genomic_DNA"/>
</dbReference>
<dbReference type="EMBL" id="FPLD01000091">
    <property type="protein sequence ID" value="SGZ08647.1"/>
    <property type="molecule type" value="Genomic_DNA"/>
</dbReference>
<dbReference type="HOGENOM" id="CLU_102450_0_0_6"/>
<dbReference type="KEGG" id="mvs:MVIS_2906"/>
<dbReference type="Pfam" id="PF04266">
    <property type="entry name" value="ASCH"/>
    <property type="match status" value="1"/>
</dbReference>
<dbReference type="AlphaFoldDB" id="A0A090II73"/>
<dbReference type="SUPFAM" id="SSF88697">
    <property type="entry name" value="PUA domain-like"/>
    <property type="match status" value="1"/>
</dbReference>
<dbReference type="GeneID" id="61296990"/>
<dbReference type="PATRIC" id="fig|80854.5.peg.3082"/>
<dbReference type="Proteomes" id="UP000182660">
    <property type="component" value="Unassembled WGS sequence"/>
</dbReference>
<dbReference type="RefSeq" id="WP_045110994.1">
    <property type="nucleotide sequence ID" value="NZ_CAWQZC010000029.1"/>
</dbReference>
<dbReference type="PANTHER" id="PTHR39203:SF1">
    <property type="entry name" value="CYTOPLASMIC PROTEIN"/>
    <property type="match status" value="1"/>
</dbReference>
<protein>
    <recommendedName>
        <fullName evidence="1">ASCH domain-containing protein</fullName>
    </recommendedName>
</protein>
<reference evidence="2 4" key="1">
    <citation type="submission" date="2016-11" db="EMBL/GenBank/DDBJ databases">
        <authorList>
            <person name="Klemetsen T."/>
        </authorList>
    </citation>
    <scope>NUCLEOTIDE SEQUENCE [LARGE SCALE GENOMIC DNA]</scope>
    <source>
        <strain evidence="2">MT 2528</strain>
    </source>
</reference>
<proteinExistence type="predicted"/>
<dbReference type="PANTHER" id="PTHR39203">
    <property type="entry name" value="CYTOPLASMIC PROTEIN-RELATED"/>
    <property type="match status" value="1"/>
</dbReference>
<dbReference type="STRING" id="80854.MVIS_2906"/>
<dbReference type="InterPro" id="IPR007374">
    <property type="entry name" value="ASCH_domain"/>
</dbReference>
<evidence type="ECO:0000313" key="2">
    <source>
        <dbReference type="EMBL" id="SGY96222.1"/>
    </source>
</evidence>
<accession>A0A090II73</accession>
<dbReference type="InterPro" id="IPR009326">
    <property type="entry name" value="DUF984"/>
</dbReference>
<dbReference type="Proteomes" id="UP000183794">
    <property type="component" value="Unassembled WGS sequence"/>
</dbReference>
<evidence type="ECO:0000313" key="4">
    <source>
        <dbReference type="Proteomes" id="UP000182660"/>
    </source>
</evidence>
<dbReference type="SMART" id="SM01022">
    <property type="entry name" value="ASCH"/>
    <property type="match status" value="1"/>
</dbReference>
<name>A0A090II73_9GAMM</name>
<keyword evidence="4" id="KW-1185">Reference proteome</keyword>
<gene>
    <name evidence="2" type="ORF">MT2528_3158</name>
    <name evidence="3" type="ORF">NVI5450_3354</name>
</gene>
<evidence type="ECO:0000313" key="5">
    <source>
        <dbReference type="Proteomes" id="UP000183794"/>
    </source>
</evidence>
<evidence type="ECO:0000259" key="1">
    <source>
        <dbReference type="SMART" id="SM01022"/>
    </source>
</evidence>
<dbReference type="Gene3D" id="3.10.400.10">
    <property type="entry name" value="Sulfate adenylyltransferase"/>
    <property type="match status" value="1"/>
</dbReference>
<dbReference type="OrthoDB" id="9807542at2"/>
<sequence>MEQKTKTFLNEYLATLTERERQRYTSFSADYFCNDETNANRCADLISKGIKTASCSMKHWYESGIEPMPKAGHLLVVTDWDGEPTSIVEIMAVSECKYSDVTAEFACAEGEGDRSLDWWRAAHWDFFSNECVTADIEIDEDMMLVLEHFQVVHGTAV</sequence>
<dbReference type="InterPro" id="IPR015947">
    <property type="entry name" value="PUA-like_sf"/>
</dbReference>
<dbReference type="PIRSF" id="PIRSF021320">
    <property type="entry name" value="DUF984"/>
    <property type="match status" value="1"/>
</dbReference>
<reference evidence="3 5" key="2">
    <citation type="submission" date="2016-11" db="EMBL/GenBank/DDBJ databases">
        <authorList>
            <person name="Jaros S."/>
            <person name="Januszkiewicz K."/>
            <person name="Wedrychowicz H."/>
        </authorList>
    </citation>
    <scope>NUCLEOTIDE SEQUENCE [LARGE SCALE GENOMIC DNA]</scope>
    <source>
        <strain evidence="3">NVI 5450</strain>
    </source>
</reference>
<dbReference type="CDD" id="cd06553">
    <property type="entry name" value="ASCH_Ef3133_like"/>
    <property type="match status" value="1"/>
</dbReference>
<evidence type="ECO:0000313" key="3">
    <source>
        <dbReference type="EMBL" id="SGZ08647.1"/>
    </source>
</evidence>
<organism evidence="3 5">
    <name type="scientific">Moritella viscosa</name>
    <dbReference type="NCBI Taxonomy" id="80854"/>
    <lineage>
        <taxon>Bacteria</taxon>
        <taxon>Pseudomonadati</taxon>
        <taxon>Pseudomonadota</taxon>
        <taxon>Gammaproteobacteria</taxon>
        <taxon>Alteromonadales</taxon>
        <taxon>Moritellaceae</taxon>
        <taxon>Moritella</taxon>
    </lineage>
</organism>